<organism evidence="10 11">
    <name type="scientific">Sphaerisporangium flaviroseum</name>
    <dbReference type="NCBI Taxonomy" id="509199"/>
    <lineage>
        <taxon>Bacteria</taxon>
        <taxon>Bacillati</taxon>
        <taxon>Actinomycetota</taxon>
        <taxon>Actinomycetes</taxon>
        <taxon>Streptosporangiales</taxon>
        <taxon>Streptosporangiaceae</taxon>
        <taxon>Sphaerisporangium</taxon>
    </lineage>
</organism>
<dbReference type="EMBL" id="BAAAZR010000019">
    <property type="protein sequence ID" value="GAA3824458.1"/>
    <property type="molecule type" value="Genomic_DNA"/>
</dbReference>
<evidence type="ECO:0000256" key="8">
    <source>
        <dbReference type="SAM" id="MobiDB-lite"/>
    </source>
</evidence>
<evidence type="ECO:0000256" key="5">
    <source>
        <dbReference type="ARBA" id="ARBA00022989"/>
    </source>
</evidence>
<dbReference type="Proteomes" id="UP001500888">
    <property type="component" value="Unassembled WGS sequence"/>
</dbReference>
<feature type="transmembrane region" description="Helical" evidence="7">
    <location>
        <begin position="303"/>
        <end position="320"/>
    </location>
</feature>
<reference evidence="11" key="1">
    <citation type="journal article" date="2019" name="Int. J. Syst. Evol. Microbiol.">
        <title>The Global Catalogue of Microorganisms (GCM) 10K type strain sequencing project: providing services to taxonomists for standard genome sequencing and annotation.</title>
        <authorList>
            <consortium name="The Broad Institute Genomics Platform"/>
            <consortium name="The Broad Institute Genome Sequencing Center for Infectious Disease"/>
            <person name="Wu L."/>
            <person name="Ma J."/>
        </authorList>
    </citation>
    <scope>NUCLEOTIDE SEQUENCE [LARGE SCALE GENOMIC DNA]</scope>
    <source>
        <strain evidence="11">JCM 16908</strain>
    </source>
</reference>
<feature type="transmembrane region" description="Helical" evidence="7">
    <location>
        <begin position="96"/>
        <end position="123"/>
    </location>
</feature>
<feature type="transmembrane region" description="Helical" evidence="7">
    <location>
        <begin position="195"/>
        <end position="212"/>
    </location>
</feature>
<evidence type="ECO:0000256" key="2">
    <source>
        <dbReference type="ARBA" id="ARBA00022448"/>
    </source>
</evidence>
<name>A0ABP7IQT7_9ACTN</name>
<keyword evidence="5 7" id="KW-1133">Transmembrane helix</keyword>
<dbReference type="SUPFAM" id="SSF161098">
    <property type="entry name" value="MetI-like"/>
    <property type="match status" value="1"/>
</dbReference>
<keyword evidence="3" id="KW-1003">Cell membrane</keyword>
<comment type="subcellular location">
    <subcellularLocation>
        <location evidence="1 7">Cell membrane</location>
        <topology evidence="1 7">Multi-pass membrane protein</topology>
    </subcellularLocation>
</comment>
<evidence type="ECO:0000313" key="11">
    <source>
        <dbReference type="Proteomes" id="UP001500888"/>
    </source>
</evidence>
<keyword evidence="11" id="KW-1185">Reference proteome</keyword>
<feature type="region of interest" description="Disordered" evidence="8">
    <location>
        <begin position="1"/>
        <end position="85"/>
    </location>
</feature>
<feature type="compositionally biased region" description="Low complexity" evidence="8">
    <location>
        <begin position="29"/>
        <end position="49"/>
    </location>
</feature>
<keyword evidence="4 7" id="KW-0812">Transmembrane</keyword>
<feature type="compositionally biased region" description="Basic and acidic residues" evidence="8">
    <location>
        <begin position="57"/>
        <end position="66"/>
    </location>
</feature>
<feature type="domain" description="ABC transmembrane type-1" evidence="9">
    <location>
        <begin position="158"/>
        <end position="373"/>
    </location>
</feature>
<protein>
    <submittedName>
        <fullName evidence="10">Sugar ABC transporter permease</fullName>
    </submittedName>
</protein>
<comment type="similarity">
    <text evidence="7">Belongs to the binding-protein-dependent transport system permease family.</text>
</comment>
<dbReference type="Pfam" id="PF00528">
    <property type="entry name" value="BPD_transp_1"/>
    <property type="match status" value="1"/>
</dbReference>
<comment type="caution">
    <text evidence="10">The sequence shown here is derived from an EMBL/GenBank/DDBJ whole genome shotgun (WGS) entry which is preliminary data.</text>
</comment>
<feature type="transmembrane region" description="Helical" evidence="7">
    <location>
        <begin position="352"/>
        <end position="374"/>
    </location>
</feature>
<gene>
    <name evidence="10" type="ORF">GCM10022226_51430</name>
</gene>
<evidence type="ECO:0000256" key="6">
    <source>
        <dbReference type="ARBA" id="ARBA00023136"/>
    </source>
</evidence>
<dbReference type="InterPro" id="IPR050809">
    <property type="entry name" value="UgpAE/MalFG_permease"/>
</dbReference>
<evidence type="ECO:0000256" key="4">
    <source>
        <dbReference type="ARBA" id="ARBA00022692"/>
    </source>
</evidence>
<dbReference type="PANTHER" id="PTHR43227">
    <property type="entry name" value="BLL4140 PROTEIN"/>
    <property type="match status" value="1"/>
</dbReference>
<dbReference type="Gene3D" id="1.10.3720.10">
    <property type="entry name" value="MetI-like"/>
    <property type="match status" value="1"/>
</dbReference>
<dbReference type="PROSITE" id="PS50928">
    <property type="entry name" value="ABC_TM1"/>
    <property type="match status" value="1"/>
</dbReference>
<keyword evidence="2 7" id="KW-0813">Transport</keyword>
<dbReference type="PANTHER" id="PTHR43227:SF8">
    <property type="entry name" value="DIACETYLCHITOBIOSE UPTAKE SYSTEM PERMEASE PROTEIN DASB"/>
    <property type="match status" value="1"/>
</dbReference>
<dbReference type="RefSeq" id="WP_344945239.1">
    <property type="nucleotide sequence ID" value="NZ_BAAAZR010000019.1"/>
</dbReference>
<keyword evidence="6 7" id="KW-0472">Membrane</keyword>
<dbReference type="InterPro" id="IPR035906">
    <property type="entry name" value="MetI-like_sf"/>
</dbReference>
<dbReference type="InterPro" id="IPR000515">
    <property type="entry name" value="MetI-like"/>
</dbReference>
<feature type="transmembrane region" description="Helical" evidence="7">
    <location>
        <begin position="248"/>
        <end position="270"/>
    </location>
</feature>
<evidence type="ECO:0000313" key="10">
    <source>
        <dbReference type="EMBL" id="GAA3824458.1"/>
    </source>
</evidence>
<dbReference type="CDD" id="cd06261">
    <property type="entry name" value="TM_PBP2"/>
    <property type="match status" value="1"/>
</dbReference>
<proteinExistence type="inferred from homology"/>
<sequence length="384" mass="41098">MPAPEKQERPGLLADTGPASTGSGSKGTEAVSAASGSEGVAAGSAASGSEGAGPRSGGDRRGERPRSAVASPERPEPSAGAPARVRTLRQREGRAGLLLISPTLVITLAVVVAPLLWAVMLAFQDVRLINIRRVGVFGHYTLENFTYVLAEPGFWSALVNTLVYTTAGTFLSIAIGLVAALALRDRFKGRTLIRASILIPYVAPVVAVAFLWEVMLNPQYGIVNTWLSEPIAFLTQAKGTFLGIEVPVALLTVIAFEAWRYFPFAFLFILARLQALPSELDEAAVVDGATPTQRFRHVIMPQLWRVIALLSVLRFVFTFTKFDDVFLLTGGGAGTEVVSVRVYDFLTSRDDIGASAAQAIVLAVVLVVFLAIYLKFFSGSEERG</sequence>
<evidence type="ECO:0000256" key="3">
    <source>
        <dbReference type="ARBA" id="ARBA00022475"/>
    </source>
</evidence>
<evidence type="ECO:0000256" key="7">
    <source>
        <dbReference type="RuleBase" id="RU363032"/>
    </source>
</evidence>
<feature type="transmembrane region" description="Helical" evidence="7">
    <location>
        <begin position="162"/>
        <end position="183"/>
    </location>
</feature>
<evidence type="ECO:0000259" key="9">
    <source>
        <dbReference type="PROSITE" id="PS50928"/>
    </source>
</evidence>
<accession>A0ABP7IQT7</accession>
<evidence type="ECO:0000256" key="1">
    <source>
        <dbReference type="ARBA" id="ARBA00004651"/>
    </source>
</evidence>